<dbReference type="CDD" id="cd01948">
    <property type="entry name" value="EAL"/>
    <property type="match status" value="1"/>
</dbReference>
<sequence>MWSTDLKFGHLHGRMRLCWLVWLWLCTLPVSALAEHAIAPTPVVRVGVYTNMPKILMGQDGQPSGILGDVLVAIAKLEHWQLVAVPCEWQACLNALQNGQIDLMPDVAFTEQRAEVFDFHTTPALLSWSQIYKRKGVSIRAIPDLKDQRIAVVSGSIQASFLATMLSSFGITAQLVPVDSFEQGFERVAHGKLDAVAANRFFGDLHAPSYQLEATAIVFQPAQLFYATAKGKHPELLTAIDRHLDQWQLQSDSPSGQALRRWLQKSIPSVIPPMMWWGLAVLLGLLGLVSLVNLWLRRQVTLKTQHLQASETRLNIILNSVDAFIYIKDRQLRYQYANSKVCELFGRPLDQVMNQTDEVFFDAVTVAKLRINDLRVIERGERVEEEEVNRSSDGLVEHSYVSVKLPLRDAEGHIYALCGISTDITKRKQAEEVIHQLAFYDPLTGLPNRRLLQDRVQQLLMTLARTPQGAALMFIDVDNFKDINDTLGHDMGDALLRQITQRMSECIRAQDTLARQGGDEFVVMLVDLSVQPDVAASEAQRVAQKILARLNVPYTLGNLQHQASVSIGVALVDAENPSREELFKQADLAMYQAKAAGRNALRFFNPSMQAKVMARTTLEADLRWALEHDEFVLYYQPQVNAQGQTLGFEALVRWQHPMRGLVPPGEFIATAESCGLIVPLGRWILHTACQQLVAWASQAPQDQWTIAVNVSAQQFRQTDFVAQVQKVLQKTGAHPARLELELTESQLVDDIPSVIDKMGALRDLGVRLSLDDFGTGYSSLAMLKRLPLNQLKIDQAFVRDMLKDPQDAAIIRAIVTMGESLSLDVIAEGVELTAQRDALLSLGCRYYQGYLFGRPTAQPTPCQM</sequence>
<evidence type="ECO:0000259" key="4">
    <source>
        <dbReference type="PROSITE" id="PS50883"/>
    </source>
</evidence>
<dbReference type="CDD" id="cd01949">
    <property type="entry name" value="GGDEF"/>
    <property type="match status" value="1"/>
</dbReference>
<dbReference type="EMBL" id="AP024238">
    <property type="protein sequence ID" value="BCO29599.1"/>
    <property type="molecule type" value="Genomic_DNA"/>
</dbReference>
<feature type="transmembrane region" description="Helical" evidence="1">
    <location>
        <begin position="274"/>
        <end position="296"/>
    </location>
</feature>
<dbReference type="Gene3D" id="3.30.70.270">
    <property type="match status" value="1"/>
</dbReference>
<feature type="domain" description="GGDEF" evidence="5">
    <location>
        <begin position="468"/>
        <end position="606"/>
    </location>
</feature>
<dbReference type="InterPro" id="IPR035965">
    <property type="entry name" value="PAS-like_dom_sf"/>
</dbReference>
<evidence type="ECO:0000313" key="6">
    <source>
        <dbReference type="EMBL" id="BCO29599.1"/>
    </source>
</evidence>
<dbReference type="InterPro" id="IPR000014">
    <property type="entry name" value="PAS"/>
</dbReference>
<proteinExistence type="predicted"/>
<dbReference type="PANTHER" id="PTHR44757:SF2">
    <property type="entry name" value="BIOFILM ARCHITECTURE MAINTENANCE PROTEIN MBAA"/>
    <property type="match status" value="1"/>
</dbReference>
<dbReference type="SMART" id="SM00267">
    <property type="entry name" value="GGDEF"/>
    <property type="match status" value="1"/>
</dbReference>
<evidence type="ECO:0000256" key="1">
    <source>
        <dbReference type="SAM" id="Phobius"/>
    </source>
</evidence>
<keyword evidence="7" id="KW-1185">Reference proteome</keyword>
<dbReference type="Gene3D" id="3.40.190.10">
    <property type="entry name" value="Periplasmic binding protein-like II"/>
    <property type="match status" value="2"/>
</dbReference>
<reference evidence="6 7" key="1">
    <citation type="journal article" date="2021" name="Microbiol. Spectr.">
        <title>A Single Bacterium Capable of Oxidation and Reduction of Iron at Circumneutral pH.</title>
        <authorList>
            <person name="Kato S."/>
            <person name="Ohkuma M."/>
        </authorList>
    </citation>
    <scope>NUCLEOTIDE SEQUENCE [LARGE SCALE GENOMIC DNA]</scope>
    <source>
        <strain evidence="6 7">MIZ03</strain>
    </source>
</reference>
<dbReference type="InterPro" id="IPR013656">
    <property type="entry name" value="PAS_4"/>
</dbReference>
<dbReference type="PROSITE" id="PS50883">
    <property type="entry name" value="EAL"/>
    <property type="match status" value="1"/>
</dbReference>
<dbReference type="SUPFAM" id="SSF55785">
    <property type="entry name" value="PYP-like sensor domain (PAS domain)"/>
    <property type="match status" value="1"/>
</dbReference>
<evidence type="ECO:0000259" key="2">
    <source>
        <dbReference type="PROSITE" id="PS50112"/>
    </source>
</evidence>
<evidence type="ECO:0000259" key="5">
    <source>
        <dbReference type="PROSITE" id="PS50887"/>
    </source>
</evidence>
<evidence type="ECO:0008006" key="8">
    <source>
        <dbReference type="Google" id="ProtNLM"/>
    </source>
</evidence>
<dbReference type="SUPFAM" id="SSF53850">
    <property type="entry name" value="Periplasmic binding protein-like II"/>
    <property type="match status" value="1"/>
</dbReference>
<dbReference type="InterPro" id="IPR000700">
    <property type="entry name" value="PAS-assoc_C"/>
</dbReference>
<dbReference type="NCBIfam" id="TIGR00229">
    <property type="entry name" value="sensory_box"/>
    <property type="match status" value="1"/>
</dbReference>
<dbReference type="InterPro" id="IPR043128">
    <property type="entry name" value="Rev_trsase/Diguanyl_cyclase"/>
</dbReference>
<evidence type="ECO:0000313" key="7">
    <source>
        <dbReference type="Proteomes" id="UP000824366"/>
    </source>
</evidence>
<dbReference type="Pfam" id="PF08448">
    <property type="entry name" value="PAS_4"/>
    <property type="match status" value="1"/>
</dbReference>
<dbReference type="PROSITE" id="PS50113">
    <property type="entry name" value="PAC"/>
    <property type="match status" value="1"/>
</dbReference>
<dbReference type="InterPro" id="IPR000160">
    <property type="entry name" value="GGDEF_dom"/>
</dbReference>
<dbReference type="SMART" id="SM00091">
    <property type="entry name" value="PAS"/>
    <property type="match status" value="1"/>
</dbReference>
<keyword evidence="1" id="KW-0812">Transmembrane</keyword>
<gene>
    <name evidence="6" type="ORF">MIZ03_4522</name>
</gene>
<dbReference type="SMART" id="SM00052">
    <property type="entry name" value="EAL"/>
    <property type="match status" value="1"/>
</dbReference>
<keyword evidence="1" id="KW-0472">Membrane</keyword>
<dbReference type="Pfam" id="PF00990">
    <property type="entry name" value="GGDEF"/>
    <property type="match status" value="1"/>
</dbReference>
<dbReference type="InterPro" id="IPR029787">
    <property type="entry name" value="Nucleotide_cyclase"/>
</dbReference>
<name>A0ABM7MT58_9BURK</name>
<evidence type="ECO:0000259" key="3">
    <source>
        <dbReference type="PROSITE" id="PS50113"/>
    </source>
</evidence>
<dbReference type="SMART" id="SM00062">
    <property type="entry name" value="PBPb"/>
    <property type="match status" value="1"/>
</dbReference>
<feature type="domain" description="PAC" evidence="3">
    <location>
        <begin position="382"/>
        <end position="436"/>
    </location>
</feature>
<dbReference type="PROSITE" id="PS50112">
    <property type="entry name" value="PAS"/>
    <property type="match status" value="1"/>
</dbReference>
<accession>A0ABM7MT58</accession>
<dbReference type="Pfam" id="PF00563">
    <property type="entry name" value="EAL"/>
    <property type="match status" value="1"/>
</dbReference>
<dbReference type="InterPro" id="IPR001638">
    <property type="entry name" value="Solute-binding_3/MltF_N"/>
</dbReference>
<dbReference type="Proteomes" id="UP000824366">
    <property type="component" value="Chromosome"/>
</dbReference>
<dbReference type="PANTHER" id="PTHR44757">
    <property type="entry name" value="DIGUANYLATE CYCLASE DGCP"/>
    <property type="match status" value="1"/>
</dbReference>
<keyword evidence="1" id="KW-1133">Transmembrane helix</keyword>
<dbReference type="NCBIfam" id="TIGR00254">
    <property type="entry name" value="GGDEF"/>
    <property type="match status" value="1"/>
</dbReference>
<dbReference type="InterPro" id="IPR001633">
    <property type="entry name" value="EAL_dom"/>
</dbReference>
<feature type="domain" description="EAL" evidence="4">
    <location>
        <begin position="615"/>
        <end position="864"/>
    </location>
</feature>
<protein>
    <recommendedName>
        <fullName evidence="8">Diguanylate cyclase/phosphodiesterase with PAS/PAC sensor(S)</fullName>
    </recommendedName>
</protein>
<dbReference type="SUPFAM" id="SSF55073">
    <property type="entry name" value="Nucleotide cyclase"/>
    <property type="match status" value="1"/>
</dbReference>
<dbReference type="Gene3D" id="3.30.450.20">
    <property type="entry name" value="PAS domain"/>
    <property type="match status" value="1"/>
</dbReference>
<dbReference type="Pfam" id="PF00497">
    <property type="entry name" value="SBP_bac_3"/>
    <property type="match status" value="1"/>
</dbReference>
<feature type="domain" description="PAS" evidence="2">
    <location>
        <begin position="310"/>
        <end position="356"/>
    </location>
</feature>
<organism evidence="6 7">
    <name type="scientific">Rhodoferax lithotrophicus</name>
    <dbReference type="NCBI Taxonomy" id="2798804"/>
    <lineage>
        <taxon>Bacteria</taxon>
        <taxon>Pseudomonadati</taxon>
        <taxon>Pseudomonadota</taxon>
        <taxon>Betaproteobacteria</taxon>
        <taxon>Burkholderiales</taxon>
        <taxon>Comamonadaceae</taxon>
        <taxon>Rhodoferax</taxon>
    </lineage>
</organism>
<dbReference type="PROSITE" id="PS50887">
    <property type="entry name" value="GGDEF"/>
    <property type="match status" value="1"/>
</dbReference>
<dbReference type="Gene3D" id="3.20.20.450">
    <property type="entry name" value="EAL domain"/>
    <property type="match status" value="1"/>
</dbReference>
<dbReference type="SUPFAM" id="SSF141868">
    <property type="entry name" value="EAL domain-like"/>
    <property type="match status" value="1"/>
</dbReference>
<dbReference type="InterPro" id="IPR035919">
    <property type="entry name" value="EAL_sf"/>
</dbReference>
<dbReference type="InterPro" id="IPR052155">
    <property type="entry name" value="Biofilm_reg_signaling"/>
</dbReference>